<evidence type="ECO:0000256" key="1">
    <source>
        <dbReference type="ARBA" id="ARBA00004613"/>
    </source>
</evidence>
<keyword evidence="3 7" id="KW-0732">Signal</keyword>
<dbReference type="Pfam" id="PF19078">
    <property type="entry name" value="Big_12"/>
    <property type="match status" value="1"/>
</dbReference>
<evidence type="ECO:0000313" key="11">
    <source>
        <dbReference type="EMBL" id="MUH73642.1"/>
    </source>
</evidence>
<dbReference type="Gene3D" id="2.40.160.20">
    <property type="match status" value="1"/>
</dbReference>
<keyword evidence="12" id="KW-1185">Reference proteome</keyword>
<dbReference type="EMBL" id="WOCD01000005">
    <property type="protein sequence ID" value="MUH73642.1"/>
    <property type="molecule type" value="Genomic_DNA"/>
</dbReference>
<feature type="region of interest" description="Disordered" evidence="5">
    <location>
        <begin position="2012"/>
        <end position="2034"/>
    </location>
</feature>
<evidence type="ECO:0000313" key="12">
    <source>
        <dbReference type="Proteomes" id="UP000439994"/>
    </source>
</evidence>
<feature type="domain" description="Outer membrane protein beta-barrel" evidence="8">
    <location>
        <begin position="2460"/>
        <end position="2604"/>
    </location>
</feature>
<feature type="compositionally biased region" description="Polar residues" evidence="5">
    <location>
        <begin position="1165"/>
        <end position="1179"/>
    </location>
</feature>
<dbReference type="OrthoDB" id="9805202at2"/>
<keyword evidence="6" id="KW-0812">Transmembrane</keyword>
<dbReference type="InterPro" id="IPR011250">
    <property type="entry name" value="OMP/PagP_B-barrel"/>
</dbReference>
<feature type="compositionally biased region" description="Low complexity" evidence="5">
    <location>
        <begin position="1538"/>
        <end position="1551"/>
    </location>
</feature>
<feature type="compositionally biased region" description="Acidic residues" evidence="5">
    <location>
        <begin position="2315"/>
        <end position="2334"/>
    </location>
</feature>
<dbReference type="InterPro" id="IPR027385">
    <property type="entry name" value="Beta-barrel_OMP"/>
</dbReference>
<keyword evidence="4" id="KW-0106">Calcium</keyword>
<feature type="transmembrane region" description="Helical" evidence="6">
    <location>
        <begin position="2391"/>
        <end position="2409"/>
    </location>
</feature>
<feature type="region of interest" description="Disordered" evidence="5">
    <location>
        <begin position="2271"/>
        <end position="2375"/>
    </location>
</feature>
<evidence type="ECO:0000256" key="2">
    <source>
        <dbReference type="ARBA" id="ARBA00022525"/>
    </source>
</evidence>
<name>A0A6N8FG57_9GAMM</name>
<feature type="compositionally biased region" description="Basic and acidic residues" evidence="5">
    <location>
        <begin position="2117"/>
        <end position="2138"/>
    </location>
</feature>
<feature type="domain" description="Bacterial Ig-like" evidence="9">
    <location>
        <begin position="1061"/>
        <end position="1152"/>
    </location>
</feature>
<dbReference type="SUPFAM" id="SSF103647">
    <property type="entry name" value="TSP type-3 repeat"/>
    <property type="match status" value="5"/>
</dbReference>
<feature type="region of interest" description="Disordered" evidence="5">
    <location>
        <begin position="1528"/>
        <end position="1551"/>
    </location>
</feature>
<feature type="domain" description="GEVED" evidence="10">
    <location>
        <begin position="377"/>
        <end position="470"/>
    </location>
</feature>
<dbReference type="Pfam" id="PF18884">
    <property type="entry name" value="TSP3_bac"/>
    <property type="match status" value="5"/>
</dbReference>
<feature type="compositionally biased region" description="Acidic residues" evidence="5">
    <location>
        <begin position="1200"/>
        <end position="1216"/>
    </location>
</feature>
<comment type="caution">
    <text evidence="11">The sequence shown here is derived from an EMBL/GenBank/DDBJ whole genome shotgun (WGS) entry which is preliminary data.</text>
</comment>
<dbReference type="NCBIfam" id="NF038133">
    <property type="entry name" value="choice_anch_L"/>
    <property type="match status" value="1"/>
</dbReference>
<feature type="compositionally biased region" description="Polar residues" evidence="5">
    <location>
        <begin position="2366"/>
        <end position="2375"/>
    </location>
</feature>
<feature type="region of interest" description="Disordered" evidence="5">
    <location>
        <begin position="2102"/>
        <end position="2159"/>
    </location>
</feature>
<organism evidence="11 12">
    <name type="scientific">Psychrosphaera haliotis</name>
    <dbReference type="NCBI Taxonomy" id="555083"/>
    <lineage>
        <taxon>Bacteria</taxon>
        <taxon>Pseudomonadati</taxon>
        <taxon>Pseudomonadota</taxon>
        <taxon>Gammaproteobacteria</taxon>
        <taxon>Alteromonadales</taxon>
        <taxon>Pseudoalteromonadaceae</taxon>
        <taxon>Psychrosphaera</taxon>
    </lineage>
</organism>
<keyword evidence="2" id="KW-0964">Secreted</keyword>
<dbReference type="InterPro" id="IPR028974">
    <property type="entry name" value="TSP_type-3_rpt"/>
</dbReference>
<keyword evidence="6" id="KW-0472">Membrane</keyword>
<feature type="compositionally biased region" description="Acidic residues" evidence="5">
    <location>
        <begin position="1669"/>
        <end position="1688"/>
    </location>
</feature>
<dbReference type="RefSeq" id="WP_155697049.1">
    <property type="nucleotide sequence ID" value="NZ_WOCD01000005.1"/>
</dbReference>
<dbReference type="InterPro" id="IPR059100">
    <property type="entry name" value="TSP3_bac"/>
</dbReference>
<dbReference type="Pfam" id="PF20009">
    <property type="entry name" value="GEVED"/>
    <property type="match status" value="1"/>
</dbReference>
<dbReference type="InterPro" id="IPR018247">
    <property type="entry name" value="EF_Hand_1_Ca_BS"/>
</dbReference>
<evidence type="ECO:0000259" key="9">
    <source>
        <dbReference type="Pfam" id="PF19078"/>
    </source>
</evidence>
<dbReference type="GO" id="GO:0005509">
    <property type="term" value="F:calcium ion binding"/>
    <property type="evidence" value="ECO:0007669"/>
    <property type="project" value="InterPro"/>
</dbReference>
<evidence type="ECO:0000256" key="3">
    <source>
        <dbReference type="ARBA" id="ARBA00022729"/>
    </source>
</evidence>
<feature type="region of interest" description="Disordered" evidence="5">
    <location>
        <begin position="1165"/>
        <end position="1248"/>
    </location>
</feature>
<dbReference type="InterPro" id="IPR049804">
    <property type="entry name" value="Choice_anch_L"/>
</dbReference>
<feature type="compositionally biased region" description="Acidic residues" evidence="5">
    <location>
        <begin position="1770"/>
        <end position="1789"/>
    </location>
</feature>
<reference evidence="11 12" key="1">
    <citation type="submission" date="2019-11" db="EMBL/GenBank/DDBJ databases">
        <title>P. haliotis isolates from Z. marina roots.</title>
        <authorList>
            <person name="Cohen M."/>
            <person name="Jospin G."/>
            <person name="Eisen J.A."/>
            <person name="Coil D.A."/>
        </authorList>
    </citation>
    <scope>NUCLEOTIDE SEQUENCE [LARGE SCALE GENOMIC DNA]</scope>
    <source>
        <strain evidence="11 12">UCD-MCMsp1aY</strain>
    </source>
</reference>
<evidence type="ECO:0000256" key="4">
    <source>
        <dbReference type="ARBA" id="ARBA00022837"/>
    </source>
</evidence>
<dbReference type="Gene3D" id="4.10.1080.10">
    <property type="entry name" value="TSP type-3 repeat"/>
    <property type="match status" value="5"/>
</dbReference>
<dbReference type="SUPFAM" id="SSF56925">
    <property type="entry name" value="OMPA-like"/>
    <property type="match status" value="1"/>
</dbReference>
<dbReference type="PANTHER" id="PTHR10199">
    <property type="entry name" value="THROMBOSPONDIN"/>
    <property type="match status" value="1"/>
</dbReference>
<evidence type="ECO:0000256" key="5">
    <source>
        <dbReference type="SAM" id="MobiDB-lite"/>
    </source>
</evidence>
<feature type="region of interest" description="Disordered" evidence="5">
    <location>
        <begin position="1588"/>
        <end position="1613"/>
    </location>
</feature>
<feature type="chain" id="PRO_5027097938" evidence="7">
    <location>
        <begin position="30"/>
        <end position="2619"/>
    </location>
</feature>
<feature type="region of interest" description="Disordered" evidence="5">
    <location>
        <begin position="660"/>
        <end position="684"/>
    </location>
</feature>
<feature type="region of interest" description="Disordered" evidence="5">
    <location>
        <begin position="1640"/>
        <end position="1804"/>
    </location>
</feature>
<comment type="subcellular location">
    <subcellularLocation>
        <location evidence="1">Secreted</location>
    </subcellularLocation>
</comment>
<keyword evidence="6" id="KW-1133">Transmembrane helix</keyword>
<sequence length="2619" mass="273182">MNQKSKSSKRLLPTLIVATFMAPSYLAFAETTGVNGEKVTTVNDASVLINNLAGEGLTISNESISGVGAFQFGLFEGFDFLFNPDGIEGFDSGVIISSGRVEDVISTAATNSNTTSETYGDGGQGVGSGTADSDLGETGHNIAKLKFEVLPTFDTLIIDFTFGSDEYTQYITGGINDKFKIMVDKDGSGAGVYANCALTPDNQIFSIETVNANVNSQLYINNDPEDTNDGNANNSIYDTEMNGFTKRVTCRASVVENQTATVAVGIIDDFDATLDSWAFFKARSLRSEPGGDLGDAPDTYQTLLSSSGPSHTIVEGVSLGLTPSGDVDGFSDGFDDSSGNASDDVDDGVATFDQLDDIQTTYTVRAKVTSINGSDAYIGAWIDFDGNGTFEADEFTSEIANIGASASVDEVNDLINAGTYNEEIEINWTSIPAGRVIGDTYIRIRIANTAFSANDFGGSKSTGEVEDYRFTISGSADSTAPDVVIDDPVGANVANQNTYNVTGTCNVGDGDVTVLIDDADGTPIDQAPTNAPIACSSSGTWAATFDVTGFSDGADTIIIDASQTDKNGNTGNAVQKTADKSALAIAIDDLVLVSAANQYGYKITGSCLDANTDVTITVTGLPAQTAACVNNTYQSTFDVSSIADGSGAIIANAFDTSGSATQKTADKDTTGPALTLDTPPAATQSNQASYTVTGMCESGASEVSVYIPNATPERQRVTCNVGMWSATTDVTAVAEGDDAVEVYLEQTDTNGNLSTVNDTAKKDTVAPSVAIDALANGNDSNQASYNVTGTCTVGDGNLTVTVDDKDNSPSGLTPTNAPIACSGGGTWSATFNITSITDGTDAIEANATQTDAVGNVGTAAQQAGDKDAALPVVTTNTPPTATQANQASYPVSGTCMTADGNVTVGISGAAAPSSKSVACSGGTWSTTFDVSPIANSSNAVSVTASQTDAFSNTGSAAVQQANKDSVAPVVAINALANANLANQASYPLSGSCTVGDGNVTVNVTGANLSSQSVVCSGGGTWSATTNVTNILDGTGVVIANANQTDAVGNIGLAMQQTGDKDTAAPTLSIDNAPAEVLTLAPIPLEFNFSENVTGFVVSDIVVVNGSATNFIQVSLDQYTADIVPDGNGNIDVSVANSTSVDDFSNNNIGDSVFISYDTDGDGLTNNVEATLGTDPNNPDSDGDGINDGVEVVDQNNPVDSDNDGVIDALDPDDDNDGIATAKEDANLDLDNNPTTQPTDTDGDGIPNYLDTDSDADNITDSIEAGASILDSDNDGIVDSIDVDATGGLDANNDGVDDLVAANNFDSGTPADYINVDSDGDGIPDYFESGSVFVDTDGDLIDDKFDVNQTLGTDVNGDGIDDNVAAANSDQDTANDSVDLDSDNDGIPDAVEAGVSMVDTDNDGILDVFDVDQTGGLDLNGDGVDDDTHALLADTDNDGIPDFQDPDSDNDGLPDFLEMGSSGVDSDNDGIDDAFDVDTTGGTDANNDGIDDALAPSNQDFDGDGIPNYLDPDSDNDGIADGIEAGIAATDTDNDGIPDTLDTDATGGADANNDGIDDAFVLIDTDNDGQPDFKDRDSDGDFLPDAIEGNNQTDFDMVPDFQDTDSDGDGIPDGTEAMATGIDSDNDGIDDAFDVDVTGGVDVNNDGVDDNIVFADSDDDGVSDYLDSNVDTDGDGLSDLEEGNSDPDGDGLPNFNDTDSDNDGILDSEEQLGDSDGDGIPDRLDTDSDNDGISDQIEGNGDSDLDGTPDYLDTSIDEDGDGIPDIIEGIGDADSDSIPDFLDPDSDNDGLADGTEFALSGFDSDNDGIDDLLDADITGGTDANNDGIDDTVSGLDSDADGISDYKEVDSDNDGIPDAIESVALQIDSDSDGIYDVYDADFTLGADTNNNGIDDSFDAAITGGIDVNDDGLDDLTIVTANADGDALPDYRDPDSDNDGIADSVEANSSFMDVDGDSVDDAYDADFVLDRDDNNDGIVDSVQVDIDGDGVIDMFDLDSDNDGRLDSLEAPTLDANKDGIANSNEPLVTEPTDTDNDGIFDFRDLDSNGDGTFDIANTPEQAFDADGDGRIDFMADVDNDGIEDRVDSDLTLRGTGGNNDVDLDGAVNAIDNDDDNDGISDIKEGNVDSDGDRVIDSRDADSDNDGIADYIETDRPPISGLDSDFDGIDDAYDVDATMGVDLDQDGVDDIFAIPDTDGDGIPDYLDTDSDNDGLSDTEEQAAVPLLNRDEDEDGIDDAIDVTYTNGRDLNRDGIDDDLINTLDADGDGLLNYRDLDSDGDGIEDSQEGRGDSDGDGIRDDVDDDSDNDGIPDALEGNADTDNDGIPDYLDLDSDGDGISDINEGTRDSDGDGILDSKELDADNDGIADNQENGDFNNDGINDRLQAFGKVESTYTGSGSMNILMATLLMLFALIRRKGLAARKLVILATLSLMATSLTVSADDHFEKDDCRRLDNTDDPLSCTYVALSFGQAYVYPDRNNTIWKVYDNGHQAYELSLGYEFNQHWFAEISYADLGEASLYSQNPSLKEDLEVSYKGFSADAGYYFRERSKDWNAYVKFGMGFIQTDANLPEHHEQIESTQIRMGLGGHWNFSDNWFLRAEHMRSDKDARVTALIIGYRFDGK</sequence>
<feature type="compositionally biased region" description="Basic and acidic residues" evidence="5">
    <location>
        <begin position="2283"/>
        <end position="2296"/>
    </location>
</feature>
<dbReference type="PROSITE" id="PS00018">
    <property type="entry name" value="EF_HAND_1"/>
    <property type="match status" value="2"/>
</dbReference>
<dbReference type="PANTHER" id="PTHR10199:SF119">
    <property type="entry name" value="RE20510P"/>
    <property type="match status" value="1"/>
</dbReference>
<evidence type="ECO:0000259" key="10">
    <source>
        <dbReference type="Pfam" id="PF20009"/>
    </source>
</evidence>
<proteinExistence type="predicted"/>
<evidence type="ECO:0000256" key="6">
    <source>
        <dbReference type="SAM" id="Phobius"/>
    </source>
</evidence>
<feature type="compositionally biased region" description="Acidic residues" evidence="5">
    <location>
        <begin position="1697"/>
        <end position="1718"/>
    </location>
</feature>
<dbReference type="Proteomes" id="UP000439994">
    <property type="component" value="Unassembled WGS sequence"/>
</dbReference>
<accession>A0A6N8FG57</accession>
<evidence type="ECO:0000256" key="7">
    <source>
        <dbReference type="SAM" id="SignalP"/>
    </source>
</evidence>
<evidence type="ECO:0000259" key="8">
    <source>
        <dbReference type="Pfam" id="PF13505"/>
    </source>
</evidence>
<dbReference type="InterPro" id="IPR045474">
    <property type="entry name" value="GEVED"/>
</dbReference>
<dbReference type="InterPro" id="IPR044048">
    <property type="entry name" value="Big_12"/>
</dbReference>
<feature type="compositionally biased region" description="Acidic residues" evidence="5">
    <location>
        <begin position="2297"/>
        <end position="2306"/>
    </location>
</feature>
<feature type="signal peptide" evidence="7">
    <location>
        <begin position="1"/>
        <end position="29"/>
    </location>
</feature>
<feature type="compositionally biased region" description="Low complexity" evidence="5">
    <location>
        <begin position="1640"/>
        <end position="1652"/>
    </location>
</feature>
<gene>
    <name evidence="11" type="ORF">GNP35_14800</name>
</gene>
<feature type="compositionally biased region" description="Low complexity" evidence="5">
    <location>
        <begin position="1230"/>
        <end position="1239"/>
    </location>
</feature>
<feature type="compositionally biased region" description="Basic and acidic residues" evidence="5">
    <location>
        <begin position="2340"/>
        <end position="2357"/>
    </location>
</feature>
<protein>
    <submittedName>
        <fullName evidence="11">Uncharacterized protein</fullName>
    </submittedName>
</protein>
<dbReference type="Pfam" id="PF13505">
    <property type="entry name" value="OMP_b-brl"/>
    <property type="match status" value="1"/>
</dbReference>